<dbReference type="GO" id="GO:0008360">
    <property type="term" value="P:regulation of cell shape"/>
    <property type="evidence" value="ECO:0007669"/>
    <property type="project" value="UniProtKB-KW"/>
</dbReference>
<dbReference type="Gene3D" id="1.10.3810.10">
    <property type="entry name" value="Biosynthetic peptidoglycan transglycosylase-like"/>
    <property type="match status" value="1"/>
</dbReference>
<organism evidence="13 14">
    <name type="scientific">Panacibacter microcysteis</name>
    <dbReference type="NCBI Taxonomy" id="2793269"/>
    <lineage>
        <taxon>Bacteria</taxon>
        <taxon>Pseudomonadati</taxon>
        <taxon>Bacteroidota</taxon>
        <taxon>Chitinophagia</taxon>
        <taxon>Chitinophagales</taxon>
        <taxon>Chitinophagaceae</taxon>
        <taxon>Panacibacter</taxon>
    </lineage>
</organism>
<evidence type="ECO:0000256" key="2">
    <source>
        <dbReference type="ARBA" id="ARBA00022519"/>
    </source>
</evidence>
<evidence type="ECO:0000256" key="1">
    <source>
        <dbReference type="ARBA" id="ARBA00022475"/>
    </source>
</evidence>
<comment type="caution">
    <text evidence="13">The sequence shown here is derived from an EMBL/GenBank/DDBJ whole genome shotgun (WGS) entry which is preliminary data.</text>
</comment>
<dbReference type="InterPro" id="IPR023346">
    <property type="entry name" value="Lysozyme-like_dom_sf"/>
</dbReference>
<keyword evidence="10" id="KW-0961">Cell wall biogenesis/degradation</keyword>
<dbReference type="GO" id="GO:0009252">
    <property type="term" value="P:peptidoglycan biosynthetic process"/>
    <property type="evidence" value="ECO:0007669"/>
    <property type="project" value="UniProtKB-KW"/>
</dbReference>
<evidence type="ECO:0000256" key="4">
    <source>
        <dbReference type="ARBA" id="ARBA00022679"/>
    </source>
</evidence>
<reference evidence="13" key="1">
    <citation type="submission" date="2020-11" db="EMBL/GenBank/DDBJ databases">
        <title>Bacterial whole genome sequence for Panacibacter sp. DH6.</title>
        <authorList>
            <person name="Le V."/>
            <person name="Ko S."/>
            <person name="Ahn C.-Y."/>
            <person name="Oh H.-M."/>
        </authorList>
    </citation>
    <scope>NUCLEOTIDE SEQUENCE</scope>
    <source>
        <strain evidence="13">DH6</strain>
    </source>
</reference>
<evidence type="ECO:0000256" key="5">
    <source>
        <dbReference type="ARBA" id="ARBA00022692"/>
    </source>
</evidence>
<dbReference type="InterPro" id="IPR036950">
    <property type="entry name" value="PBP_transglycosylase"/>
</dbReference>
<gene>
    <name evidence="13" type="primary">mtgA</name>
    <name evidence="13" type="ORF">I5907_06090</name>
</gene>
<dbReference type="Pfam" id="PF00912">
    <property type="entry name" value="Transgly"/>
    <property type="match status" value="1"/>
</dbReference>
<evidence type="ECO:0000259" key="12">
    <source>
        <dbReference type="Pfam" id="PF00912"/>
    </source>
</evidence>
<evidence type="ECO:0000313" key="14">
    <source>
        <dbReference type="Proteomes" id="UP000628448"/>
    </source>
</evidence>
<evidence type="ECO:0000256" key="9">
    <source>
        <dbReference type="ARBA" id="ARBA00023136"/>
    </source>
</evidence>
<feature type="transmembrane region" description="Helical" evidence="11">
    <location>
        <begin position="12"/>
        <end position="31"/>
    </location>
</feature>
<evidence type="ECO:0000313" key="13">
    <source>
        <dbReference type="EMBL" id="MBG9375796.1"/>
    </source>
</evidence>
<dbReference type="NCBIfam" id="TIGR02070">
    <property type="entry name" value="mono_pep_trsgly"/>
    <property type="match status" value="1"/>
</dbReference>
<name>A0A931E8R5_9BACT</name>
<accession>A0A931E8R5</accession>
<sequence>MLKHIWRWTKRIFIIGFVSSFLYLLLCKWVMPPITITQLVSFAEGYGLKRDYVSWNEISPNVKLAAIAAEDQLFPVHNGFDWNALKKSLDSDRGGTAASTISQQTAKNVFLWQGESTFMKYLRKGPEFYFTQLVEWIWGKERILEVYLNTIEMGKGIFGIEAAAQAYFGKHAKDLTRAEAAQIVACFPNPKEYAVKPLSKYVAGRSRKIMKQMYNIQDDAGVRALIAQPAKQEKQK</sequence>
<dbReference type="SUPFAM" id="SSF53955">
    <property type="entry name" value="Lysozyme-like"/>
    <property type="match status" value="1"/>
</dbReference>
<keyword evidence="9 11" id="KW-0472">Membrane</keyword>
<evidence type="ECO:0000256" key="8">
    <source>
        <dbReference type="ARBA" id="ARBA00022989"/>
    </source>
</evidence>
<keyword evidence="1" id="KW-1003">Cell membrane</keyword>
<proteinExistence type="predicted"/>
<evidence type="ECO:0000256" key="3">
    <source>
        <dbReference type="ARBA" id="ARBA00022676"/>
    </source>
</evidence>
<evidence type="ECO:0000256" key="11">
    <source>
        <dbReference type="SAM" id="Phobius"/>
    </source>
</evidence>
<dbReference type="GO" id="GO:0016763">
    <property type="term" value="F:pentosyltransferase activity"/>
    <property type="evidence" value="ECO:0007669"/>
    <property type="project" value="InterPro"/>
</dbReference>
<keyword evidence="5 11" id="KW-0812">Transmembrane</keyword>
<protein>
    <submittedName>
        <fullName evidence="13">Monofunctional biosynthetic peptidoglycan transglycosylase</fullName>
        <ecNumber evidence="13">2.4.1.129</ecNumber>
    </submittedName>
</protein>
<dbReference type="EMBL" id="JADWYR010000001">
    <property type="protein sequence ID" value="MBG9375796.1"/>
    <property type="molecule type" value="Genomic_DNA"/>
</dbReference>
<keyword evidence="4 13" id="KW-0808">Transferase</keyword>
<dbReference type="GO" id="GO:0071555">
    <property type="term" value="P:cell wall organization"/>
    <property type="evidence" value="ECO:0007669"/>
    <property type="project" value="UniProtKB-KW"/>
</dbReference>
<dbReference type="Proteomes" id="UP000628448">
    <property type="component" value="Unassembled WGS sequence"/>
</dbReference>
<dbReference type="GO" id="GO:0009274">
    <property type="term" value="C:peptidoglycan-based cell wall"/>
    <property type="evidence" value="ECO:0007669"/>
    <property type="project" value="InterPro"/>
</dbReference>
<dbReference type="GO" id="GO:0016020">
    <property type="term" value="C:membrane"/>
    <property type="evidence" value="ECO:0007669"/>
    <property type="project" value="InterPro"/>
</dbReference>
<keyword evidence="8 11" id="KW-1133">Transmembrane helix</keyword>
<evidence type="ECO:0000256" key="6">
    <source>
        <dbReference type="ARBA" id="ARBA00022960"/>
    </source>
</evidence>
<dbReference type="InterPro" id="IPR001264">
    <property type="entry name" value="Glyco_trans_51"/>
</dbReference>
<keyword evidence="3 13" id="KW-0328">Glycosyltransferase</keyword>
<dbReference type="EC" id="2.4.1.129" evidence="13"/>
<evidence type="ECO:0000256" key="10">
    <source>
        <dbReference type="ARBA" id="ARBA00023316"/>
    </source>
</evidence>
<keyword evidence="7" id="KW-0573">Peptidoglycan synthesis</keyword>
<keyword evidence="2" id="KW-0997">Cell inner membrane</keyword>
<keyword evidence="14" id="KW-1185">Reference proteome</keyword>
<dbReference type="RefSeq" id="WP_196989826.1">
    <property type="nucleotide sequence ID" value="NZ_JADWYR010000001.1"/>
</dbReference>
<feature type="domain" description="Glycosyl transferase family 51" evidence="12">
    <location>
        <begin position="46"/>
        <end position="213"/>
    </location>
</feature>
<evidence type="ECO:0000256" key="7">
    <source>
        <dbReference type="ARBA" id="ARBA00022984"/>
    </source>
</evidence>
<dbReference type="PANTHER" id="PTHR30400:SF0">
    <property type="entry name" value="BIOSYNTHETIC PEPTIDOGLYCAN TRANSGLYCOSYLASE"/>
    <property type="match status" value="1"/>
</dbReference>
<dbReference type="AlphaFoldDB" id="A0A931E8R5"/>
<keyword evidence="6" id="KW-0133">Cell shape</keyword>
<dbReference type="PANTHER" id="PTHR30400">
    <property type="entry name" value="MONOFUNCTIONAL BIOSYNTHETIC PEPTIDOGLYCAN TRANSGLYCOSYLASE"/>
    <property type="match status" value="1"/>
</dbReference>
<dbReference type="InterPro" id="IPR011812">
    <property type="entry name" value="Pep_trsgly"/>
</dbReference>